<dbReference type="AlphaFoldDB" id="A0A1J1LIZ1"/>
<evidence type="ECO:0000313" key="3">
    <source>
        <dbReference type="EMBL" id="CUR32480.1"/>
    </source>
</evidence>
<dbReference type="RefSeq" id="WP_072719221.1">
    <property type="nucleotide sequence ID" value="NZ_LN889801.1"/>
</dbReference>
<dbReference type="STRING" id="671072.PL9214490027"/>
<keyword evidence="2" id="KW-0812">Transmembrane</keyword>
<protein>
    <submittedName>
        <fullName evidence="3">Uncharacterized protein</fullName>
    </submittedName>
</protein>
<sequence length="88" mass="10300">MKNNNFQTECTSPFCLWVEDVKYPNQHFVCLKCTRERWINRPFDFTNLVIIVSAISLLILLIARPQSPQPQPPIQPNIGEETLNPRYL</sequence>
<gene>
    <name evidence="3" type="ORF">PL9214490027</name>
</gene>
<evidence type="ECO:0000313" key="4">
    <source>
        <dbReference type="Proteomes" id="UP000184315"/>
    </source>
</evidence>
<keyword evidence="2" id="KW-0472">Membrane</keyword>
<feature type="region of interest" description="Disordered" evidence="1">
    <location>
        <begin position="67"/>
        <end position="88"/>
    </location>
</feature>
<name>A0A1J1LIZ1_9CYAN</name>
<evidence type="ECO:0000256" key="2">
    <source>
        <dbReference type="SAM" id="Phobius"/>
    </source>
</evidence>
<reference evidence="4" key="1">
    <citation type="submission" date="2015-10" db="EMBL/GenBank/DDBJ databases">
        <authorList>
            <person name="Regsiter A."/>
            <person name="william w."/>
        </authorList>
    </citation>
    <scope>NUCLEOTIDE SEQUENCE [LARGE SCALE GENOMIC DNA]</scope>
</reference>
<dbReference type="Proteomes" id="UP000184315">
    <property type="component" value="Unassembled WGS sequence"/>
</dbReference>
<keyword evidence="4" id="KW-1185">Reference proteome</keyword>
<evidence type="ECO:0000256" key="1">
    <source>
        <dbReference type="SAM" id="MobiDB-lite"/>
    </source>
</evidence>
<accession>A0A1J1LIZ1</accession>
<feature type="transmembrane region" description="Helical" evidence="2">
    <location>
        <begin position="45"/>
        <end position="63"/>
    </location>
</feature>
<organism evidence="3 4">
    <name type="scientific">Planktothrix tepida PCC 9214</name>
    <dbReference type="NCBI Taxonomy" id="671072"/>
    <lineage>
        <taxon>Bacteria</taxon>
        <taxon>Bacillati</taxon>
        <taxon>Cyanobacteriota</taxon>
        <taxon>Cyanophyceae</taxon>
        <taxon>Oscillatoriophycideae</taxon>
        <taxon>Oscillatoriales</taxon>
        <taxon>Microcoleaceae</taxon>
        <taxon>Planktothrix</taxon>
    </lineage>
</organism>
<keyword evidence="2" id="KW-1133">Transmembrane helix</keyword>
<dbReference type="EMBL" id="CZDF01000154">
    <property type="protein sequence ID" value="CUR32480.1"/>
    <property type="molecule type" value="Genomic_DNA"/>
</dbReference>
<proteinExistence type="predicted"/>